<accession>A0A498JSU7</accession>
<evidence type="ECO:0000313" key="2">
    <source>
        <dbReference type="Proteomes" id="UP000290289"/>
    </source>
</evidence>
<organism evidence="1 2">
    <name type="scientific">Malus domestica</name>
    <name type="common">Apple</name>
    <name type="synonym">Pyrus malus</name>
    <dbReference type="NCBI Taxonomy" id="3750"/>
    <lineage>
        <taxon>Eukaryota</taxon>
        <taxon>Viridiplantae</taxon>
        <taxon>Streptophyta</taxon>
        <taxon>Embryophyta</taxon>
        <taxon>Tracheophyta</taxon>
        <taxon>Spermatophyta</taxon>
        <taxon>Magnoliopsida</taxon>
        <taxon>eudicotyledons</taxon>
        <taxon>Gunneridae</taxon>
        <taxon>Pentapetalae</taxon>
        <taxon>rosids</taxon>
        <taxon>fabids</taxon>
        <taxon>Rosales</taxon>
        <taxon>Rosaceae</taxon>
        <taxon>Amygdaloideae</taxon>
        <taxon>Maleae</taxon>
        <taxon>Malus</taxon>
    </lineage>
</organism>
<dbReference type="AlphaFoldDB" id="A0A498JSU7"/>
<reference evidence="1 2" key="1">
    <citation type="submission" date="2018-10" db="EMBL/GenBank/DDBJ databases">
        <title>A high-quality apple genome assembly.</title>
        <authorList>
            <person name="Hu J."/>
        </authorList>
    </citation>
    <scope>NUCLEOTIDE SEQUENCE [LARGE SCALE GENOMIC DNA]</scope>
    <source>
        <strain evidence="2">cv. HFTH1</strain>
        <tissue evidence="1">Young leaf</tissue>
    </source>
</reference>
<dbReference type="Proteomes" id="UP000290289">
    <property type="component" value="Chromosome 6"/>
</dbReference>
<protein>
    <submittedName>
        <fullName evidence="1">Uncharacterized protein</fullName>
    </submittedName>
</protein>
<sequence length="94" mass="10569">MVERHRHLWSATLRPKRADLKQVVQKSSLCSSMYVSVSSQIDASVALHNPTTTHLREYPAVVENRKNGNPKVKSSSNLVVSSSNLFVGEIWNKH</sequence>
<dbReference type="EMBL" id="RDQH01000332">
    <property type="protein sequence ID" value="RXH96983.1"/>
    <property type="molecule type" value="Genomic_DNA"/>
</dbReference>
<comment type="caution">
    <text evidence="1">The sequence shown here is derived from an EMBL/GenBank/DDBJ whole genome shotgun (WGS) entry which is preliminary data.</text>
</comment>
<name>A0A498JSU7_MALDO</name>
<keyword evidence="2" id="KW-1185">Reference proteome</keyword>
<evidence type="ECO:0000313" key="1">
    <source>
        <dbReference type="EMBL" id="RXH96983.1"/>
    </source>
</evidence>
<proteinExistence type="predicted"/>
<gene>
    <name evidence="1" type="ORF">DVH24_035651</name>
</gene>